<name>A0ACD5XJQ3_AVESA</name>
<evidence type="ECO:0000313" key="2">
    <source>
        <dbReference type="Proteomes" id="UP001732700"/>
    </source>
</evidence>
<organism evidence="1 2">
    <name type="scientific">Avena sativa</name>
    <name type="common">Oat</name>
    <dbReference type="NCBI Taxonomy" id="4498"/>
    <lineage>
        <taxon>Eukaryota</taxon>
        <taxon>Viridiplantae</taxon>
        <taxon>Streptophyta</taxon>
        <taxon>Embryophyta</taxon>
        <taxon>Tracheophyta</taxon>
        <taxon>Spermatophyta</taxon>
        <taxon>Magnoliopsida</taxon>
        <taxon>Liliopsida</taxon>
        <taxon>Poales</taxon>
        <taxon>Poaceae</taxon>
        <taxon>BOP clade</taxon>
        <taxon>Pooideae</taxon>
        <taxon>Poodae</taxon>
        <taxon>Poeae</taxon>
        <taxon>Poeae Chloroplast Group 1 (Aveneae type)</taxon>
        <taxon>Aveninae</taxon>
        <taxon>Avena</taxon>
    </lineage>
</organism>
<accession>A0ACD5XJQ3</accession>
<dbReference type="Proteomes" id="UP001732700">
    <property type="component" value="Chromosome 5A"/>
</dbReference>
<sequence length="778" mass="88915">MNSSSTWHDRITAYTLKKETASGNCSQKKELSRRRFRPNLTGGKSFQAMASKLWRPLRIILLLLLLPMSASWTAAEDDASVARSAFPMDGDVAWVVQVSDLHISAYHPDRADDLVRLLGPALRAIRPDLLIVTGDITDAKNRKKTTSRQDEDEWITYKKAIDAIVEKGGIDKRRIFDIRGNHDTYGVPYRGSKLDFFSTYSVSSQLDRLSTINSILLQGDRNYLFLGIDDTMSVGIRYPSNLFGNPTDKRIEAVNSELQYWTSHSNVPITKVVFGHFPMSFTSSSEAGQRYENVFARQSIAAYLCGHLHAKVSKHLWRYHQMKTEERSSSFWEWELGDWKDSRLMRILAIDRGTVSFIDHELKQPFETSILITYPTDSRNMNILELESKNGLLRNDISVLVFSEEPILNVSARVFDSHNEFKIVEEMPLQHASSSSAYKPLFHAKWNAENYRSASPTRYWLQVFVLDSHGKRTLSERRPFSVEGKIAIPQRPWLNRLMLEVEWEGMYKVLLWSNLAFTLFLLFIPKMLYHAFKRSQSYQRWALSILASPVQQRNAWFLLVWFLVEGSSSKLFWFSLTLYVIWIAQMPWFWGHATSVNGEIGQMYLSGWSMPSSGASQTNFRPNNPDVMVITLPFLYLVVVPVVVLAYGLYAERSAAYLRHHSRAQTSVNRADTTGESASFVSASPSPVPLMKISYKNKFKLMLIKFCGGWTRRIILLACLITAMIHLKLSSMLMSAYGSTPVVLSPPLTWMPLLLLSVAAYCTMPPVDYNKERRSVNS</sequence>
<reference evidence="1" key="2">
    <citation type="submission" date="2025-09" db="UniProtKB">
        <authorList>
            <consortium name="EnsemblPlants"/>
        </authorList>
    </citation>
    <scope>IDENTIFICATION</scope>
</reference>
<dbReference type="EnsemblPlants" id="AVESA.00010b.r2.5AG0800640.1">
    <property type="protein sequence ID" value="AVESA.00010b.r2.5AG0800640.1.CDS"/>
    <property type="gene ID" value="AVESA.00010b.r2.5AG0800640"/>
</dbReference>
<evidence type="ECO:0000313" key="1">
    <source>
        <dbReference type="EnsemblPlants" id="AVESA.00010b.r2.5AG0800640.1.CDS"/>
    </source>
</evidence>
<proteinExistence type="predicted"/>
<protein>
    <submittedName>
        <fullName evidence="1">Uncharacterized protein</fullName>
    </submittedName>
</protein>
<keyword evidence="2" id="KW-1185">Reference proteome</keyword>
<reference evidence="1" key="1">
    <citation type="submission" date="2021-05" db="EMBL/GenBank/DDBJ databases">
        <authorList>
            <person name="Scholz U."/>
            <person name="Mascher M."/>
            <person name="Fiebig A."/>
        </authorList>
    </citation>
    <scope>NUCLEOTIDE SEQUENCE [LARGE SCALE GENOMIC DNA]</scope>
</reference>